<sequence>MQGLAVHSVPHRTPCTAQPQYCAPRVPGCSTAHIRGCSNKRARTTAQHWRHSLHLLLSRGRCLPSQVSSGDGSSSSSSSTGDGSGSSSSISGDGSRSSNGVGSSSNSSSSSSNGDGSSSSRSGSSSNGAGSSSSSSGSQLTPAYSPLPTPPGDAPLLAQRFQLILTVFKAAAAVAFMPPWEAALAQGSQKITNLFPVWVVVGAIAALIQPSLFNWIPTSWITWLLAATMLGMGLTMKLADFSRVFTASPWLLLFGLGLQYTVMPCLGFAISRYAGLDAAAAIGITLLSSCPGGTASNIVAFIAKGEMGLSIMMTTASTFTAIFATPLLTQFLAGALVPVNAKALFMSTLQVVLAPVLLGVVLNMRYPGTISRVAKVSPAAASLLVALIVATTLSHSAEAARQSGAKLLAAVVGLHSCGFAIGYGVSRLLGLSEKVSRTNSIEVGMQNSTLGAVLASLHFSDPLVAVPCAISACCHSVIGSLLAAWWRDRTPVEATP</sequence>
<dbReference type="EMBL" id="MU069521">
    <property type="protein sequence ID" value="KAF5840178.1"/>
    <property type="molecule type" value="Genomic_DNA"/>
</dbReference>
<dbReference type="Gene3D" id="1.20.1530.20">
    <property type="match status" value="1"/>
</dbReference>
<reference evidence="8" key="1">
    <citation type="submission" date="2017-08" db="EMBL/GenBank/DDBJ databases">
        <authorList>
            <person name="Polle J.E."/>
            <person name="Barry K."/>
            <person name="Cushman J."/>
            <person name="Schmutz J."/>
            <person name="Tran D."/>
            <person name="Hathwaick L.T."/>
            <person name="Yim W.C."/>
            <person name="Jenkins J."/>
            <person name="Mckie-Krisberg Z.M."/>
            <person name="Prochnik S."/>
            <person name="Lindquist E."/>
            <person name="Dockter R.B."/>
            <person name="Adam C."/>
            <person name="Molina H."/>
            <person name="Bunkerborg J."/>
            <person name="Jin E."/>
            <person name="Buchheim M."/>
            <person name="Magnuson J."/>
        </authorList>
    </citation>
    <scope>NUCLEOTIDE SEQUENCE</scope>
    <source>
        <strain evidence="8">CCAP 19/18</strain>
    </source>
</reference>
<dbReference type="InterPro" id="IPR002657">
    <property type="entry name" value="BilAc:Na_symport/Acr3"/>
</dbReference>
<feature type="transmembrane region" description="Helical" evidence="7">
    <location>
        <begin position="251"/>
        <end position="274"/>
    </location>
</feature>
<dbReference type="PANTHER" id="PTHR10361">
    <property type="entry name" value="SODIUM-BILE ACID COTRANSPORTER"/>
    <property type="match status" value="1"/>
</dbReference>
<protein>
    <submittedName>
        <fullName evidence="8">Sodium bile acid symporter family-domain-containing protein</fullName>
    </submittedName>
</protein>
<organism evidence="8 9">
    <name type="scientific">Dunaliella salina</name>
    <name type="common">Green alga</name>
    <name type="synonym">Protococcus salinus</name>
    <dbReference type="NCBI Taxonomy" id="3046"/>
    <lineage>
        <taxon>Eukaryota</taxon>
        <taxon>Viridiplantae</taxon>
        <taxon>Chlorophyta</taxon>
        <taxon>core chlorophytes</taxon>
        <taxon>Chlorophyceae</taxon>
        <taxon>CS clade</taxon>
        <taxon>Chlamydomonadales</taxon>
        <taxon>Dunaliellaceae</taxon>
        <taxon>Dunaliella</taxon>
    </lineage>
</organism>
<dbReference type="Pfam" id="PF01758">
    <property type="entry name" value="SBF"/>
    <property type="match status" value="1"/>
</dbReference>
<proteinExistence type="inferred from homology"/>
<feature type="transmembrane region" description="Helical" evidence="7">
    <location>
        <begin position="280"/>
        <end position="303"/>
    </location>
</feature>
<comment type="caution">
    <text evidence="8">The sequence shown here is derived from an EMBL/GenBank/DDBJ whole genome shotgun (WGS) entry which is preliminary data.</text>
</comment>
<feature type="transmembrane region" description="Helical" evidence="7">
    <location>
        <begin position="343"/>
        <end position="364"/>
    </location>
</feature>
<name>A0ABQ7GZZ2_DUNSA</name>
<dbReference type="InterPro" id="IPR038770">
    <property type="entry name" value="Na+/solute_symporter_sf"/>
</dbReference>
<feature type="transmembrane region" description="Helical" evidence="7">
    <location>
        <begin position="376"/>
        <end position="395"/>
    </location>
</feature>
<evidence type="ECO:0000256" key="3">
    <source>
        <dbReference type="ARBA" id="ARBA00022692"/>
    </source>
</evidence>
<evidence type="ECO:0000256" key="6">
    <source>
        <dbReference type="SAM" id="MobiDB-lite"/>
    </source>
</evidence>
<keyword evidence="9" id="KW-1185">Reference proteome</keyword>
<evidence type="ECO:0000256" key="5">
    <source>
        <dbReference type="ARBA" id="ARBA00023136"/>
    </source>
</evidence>
<keyword evidence="5 7" id="KW-0472">Membrane</keyword>
<evidence type="ECO:0000313" key="9">
    <source>
        <dbReference type="Proteomes" id="UP000815325"/>
    </source>
</evidence>
<feature type="transmembrane region" description="Helical" evidence="7">
    <location>
        <begin position="220"/>
        <end position="239"/>
    </location>
</feature>
<comment type="similarity">
    <text evidence="2">Belongs to the bile acid:sodium symporter (BASS) (TC 2.A.28) family.</text>
</comment>
<dbReference type="InterPro" id="IPR004710">
    <property type="entry name" value="Bilac:Na_transpt"/>
</dbReference>
<keyword evidence="3 7" id="KW-0812">Transmembrane</keyword>
<evidence type="ECO:0000256" key="1">
    <source>
        <dbReference type="ARBA" id="ARBA00004141"/>
    </source>
</evidence>
<feature type="transmembrane region" description="Helical" evidence="7">
    <location>
        <begin position="315"/>
        <end position="337"/>
    </location>
</feature>
<dbReference type="Proteomes" id="UP000815325">
    <property type="component" value="Unassembled WGS sequence"/>
</dbReference>
<evidence type="ECO:0000313" key="8">
    <source>
        <dbReference type="EMBL" id="KAF5840178.1"/>
    </source>
</evidence>
<feature type="compositionally biased region" description="Low complexity" evidence="6">
    <location>
        <begin position="68"/>
        <end position="138"/>
    </location>
</feature>
<dbReference type="PANTHER" id="PTHR10361:SF28">
    <property type="entry name" value="P3 PROTEIN-RELATED"/>
    <property type="match status" value="1"/>
</dbReference>
<evidence type="ECO:0000256" key="2">
    <source>
        <dbReference type="ARBA" id="ARBA00006528"/>
    </source>
</evidence>
<comment type="subcellular location">
    <subcellularLocation>
        <location evidence="1">Membrane</location>
        <topology evidence="1">Multi-pass membrane protein</topology>
    </subcellularLocation>
</comment>
<feature type="transmembrane region" description="Helical" evidence="7">
    <location>
        <begin position="161"/>
        <end position="179"/>
    </location>
</feature>
<feature type="transmembrane region" description="Helical" evidence="7">
    <location>
        <begin position="407"/>
        <end position="429"/>
    </location>
</feature>
<evidence type="ECO:0000256" key="4">
    <source>
        <dbReference type="ARBA" id="ARBA00022989"/>
    </source>
</evidence>
<keyword evidence="4 7" id="KW-1133">Transmembrane helix</keyword>
<feature type="region of interest" description="Disordered" evidence="6">
    <location>
        <begin position="64"/>
        <end position="151"/>
    </location>
</feature>
<evidence type="ECO:0000256" key="7">
    <source>
        <dbReference type="SAM" id="Phobius"/>
    </source>
</evidence>
<accession>A0ABQ7GZZ2</accession>
<feature type="transmembrane region" description="Helical" evidence="7">
    <location>
        <begin position="191"/>
        <end position="208"/>
    </location>
</feature>
<gene>
    <name evidence="8" type="ORF">DUNSADRAFT_17525</name>
</gene>